<dbReference type="AlphaFoldDB" id="A0A2P4Q5U1"/>
<reference evidence="1 2" key="2">
    <citation type="journal article" date="2018" name="New Phytol.">
        <title>High intraspecific genome diversity in the model arbuscular mycorrhizal symbiont Rhizophagus irregularis.</title>
        <authorList>
            <person name="Chen E.C.H."/>
            <person name="Morin E."/>
            <person name="Beaudet D."/>
            <person name="Noel J."/>
            <person name="Yildirir G."/>
            <person name="Ndikumana S."/>
            <person name="Charron P."/>
            <person name="St-Onge C."/>
            <person name="Giorgi J."/>
            <person name="Kruger M."/>
            <person name="Marton T."/>
            <person name="Ropars J."/>
            <person name="Grigoriev I.V."/>
            <person name="Hainaut M."/>
            <person name="Henrissat B."/>
            <person name="Roux C."/>
            <person name="Martin F."/>
            <person name="Corradi N."/>
        </authorList>
    </citation>
    <scope>NUCLEOTIDE SEQUENCE [LARGE SCALE GENOMIC DNA]</scope>
    <source>
        <strain evidence="1 2">DAOM 197198</strain>
    </source>
</reference>
<sequence length="415" mass="49336">MSCSKLFLGDLPAELTYEIIKYFQNDFSTLHSCIFVNRLLCRLVIPLLWENPFSFHTGKYDFIEIYLNHEYKIINNTFNCFLKYLNTFELFISVAKWFDSARNSKFGIRTGVSEQNFERFITMSLFKIFIKNEVNLHTLEIKAAIIYYRELNEILELILQNQNFIHNIGNLKVNYIRGDNDNTIINNHISQIIHLHQNLKKILIYGNFLSLCQLLLSKDYYWSNTLNIIIFYDVDFSVVINLDKVFERLNVLESIHIINCSLNNYFTQQIINLTKPFKLKSLILNEVTQIESLQQLLLKSGKILPSKLDYISLDFTIKESDFRVFLENSQYIFINKLLIKLKSGSDDILNYIKKYIMKEKRVKYLAIKNIKNGELFDLKDEVREFKLHNIIVRRYSDLVIDFDDNDDYIWNIDKL</sequence>
<comment type="caution">
    <text evidence="1">The sequence shown here is derived from an EMBL/GenBank/DDBJ whole genome shotgun (WGS) entry which is preliminary data.</text>
</comment>
<evidence type="ECO:0000313" key="2">
    <source>
        <dbReference type="Proteomes" id="UP000018888"/>
    </source>
</evidence>
<evidence type="ECO:0000313" key="1">
    <source>
        <dbReference type="EMBL" id="POG72972.1"/>
    </source>
</evidence>
<evidence type="ECO:0008006" key="3">
    <source>
        <dbReference type="Google" id="ProtNLM"/>
    </source>
</evidence>
<gene>
    <name evidence="1" type="ORF">GLOIN_2v1773086</name>
</gene>
<proteinExistence type="predicted"/>
<name>A0A2P4Q5U1_RHIID</name>
<organism evidence="1 2">
    <name type="scientific">Rhizophagus irregularis (strain DAOM 181602 / DAOM 197198 / MUCL 43194)</name>
    <name type="common">Arbuscular mycorrhizal fungus</name>
    <name type="synonym">Glomus intraradices</name>
    <dbReference type="NCBI Taxonomy" id="747089"/>
    <lineage>
        <taxon>Eukaryota</taxon>
        <taxon>Fungi</taxon>
        <taxon>Fungi incertae sedis</taxon>
        <taxon>Mucoromycota</taxon>
        <taxon>Glomeromycotina</taxon>
        <taxon>Glomeromycetes</taxon>
        <taxon>Glomerales</taxon>
        <taxon>Glomeraceae</taxon>
        <taxon>Rhizophagus</taxon>
    </lineage>
</organism>
<dbReference type="EMBL" id="AUPC02000089">
    <property type="protein sequence ID" value="POG72972.1"/>
    <property type="molecule type" value="Genomic_DNA"/>
</dbReference>
<protein>
    <recommendedName>
        <fullName evidence="3">F-box domain-containing protein</fullName>
    </recommendedName>
</protein>
<dbReference type="Proteomes" id="UP000018888">
    <property type="component" value="Unassembled WGS sequence"/>
</dbReference>
<keyword evidence="2" id="KW-1185">Reference proteome</keyword>
<reference evidence="1 2" key="1">
    <citation type="journal article" date="2013" name="Proc. Natl. Acad. Sci. U.S.A.">
        <title>Genome of an arbuscular mycorrhizal fungus provides insight into the oldest plant symbiosis.</title>
        <authorList>
            <person name="Tisserant E."/>
            <person name="Malbreil M."/>
            <person name="Kuo A."/>
            <person name="Kohler A."/>
            <person name="Symeonidi A."/>
            <person name="Balestrini R."/>
            <person name="Charron P."/>
            <person name="Duensing N."/>
            <person name="Frei Dit Frey N."/>
            <person name="Gianinazzi-Pearson V."/>
            <person name="Gilbert L.B."/>
            <person name="Handa Y."/>
            <person name="Herr J.R."/>
            <person name="Hijri M."/>
            <person name="Koul R."/>
            <person name="Kawaguchi M."/>
            <person name="Krajinski F."/>
            <person name="Lammers P.J."/>
            <person name="Masclaux F.G."/>
            <person name="Murat C."/>
            <person name="Morin E."/>
            <person name="Ndikumana S."/>
            <person name="Pagni M."/>
            <person name="Petitpierre D."/>
            <person name="Requena N."/>
            <person name="Rosikiewicz P."/>
            <person name="Riley R."/>
            <person name="Saito K."/>
            <person name="San Clemente H."/>
            <person name="Shapiro H."/>
            <person name="van Tuinen D."/>
            <person name="Becard G."/>
            <person name="Bonfante P."/>
            <person name="Paszkowski U."/>
            <person name="Shachar-Hill Y.Y."/>
            <person name="Tuskan G.A."/>
            <person name="Young P.W."/>
            <person name="Sanders I.R."/>
            <person name="Henrissat B."/>
            <person name="Rensing S.A."/>
            <person name="Grigoriev I.V."/>
            <person name="Corradi N."/>
            <person name="Roux C."/>
            <person name="Martin F."/>
        </authorList>
    </citation>
    <scope>NUCLEOTIDE SEQUENCE [LARGE SCALE GENOMIC DNA]</scope>
    <source>
        <strain evidence="1 2">DAOM 197198</strain>
    </source>
</reference>
<accession>A0A2P4Q5U1</accession>